<proteinExistence type="predicted"/>
<reference evidence="3" key="2">
    <citation type="submission" date="2014-07" db="EMBL/GenBank/DDBJ databases">
        <title>Initial genome analysis of the psychrotolerant acidophile Acidithiobacillus ferrivorans CF27: insights into iron and sulfur oxidation pathways and into biofilm formation.</title>
        <authorList>
            <person name="Talla E."/>
            <person name="Hedrich S."/>
            <person name="Mangenot S."/>
            <person name="Ji B."/>
            <person name="Johnson D.B."/>
            <person name="Barbe V."/>
            <person name="Bonnefoy V."/>
        </authorList>
    </citation>
    <scope>NUCLEOTIDE SEQUENCE [LARGE SCALE GENOMIC DNA]</scope>
    <source>
        <strain evidence="3">CF27</strain>
    </source>
</reference>
<keyword evidence="1" id="KW-1133">Transmembrane helix</keyword>
<evidence type="ECO:0000313" key="5">
    <source>
        <dbReference type="Proteomes" id="UP000193925"/>
    </source>
</evidence>
<sequence length="66" mass="6667">MKKMSCRSATALQAPLAATSATLAPQALCRPVGVTAILPVLMVLGAVLAVCTVAERLGLDGAPDYV</sequence>
<protein>
    <submittedName>
        <fullName evidence="3">Uncharacterized protein</fullName>
    </submittedName>
</protein>
<keyword evidence="5" id="KW-1185">Reference proteome</keyword>
<dbReference type="EMBL" id="LT841305">
    <property type="protein sequence ID" value="SMH64806.1"/>
    <property type="molecule type" value="Genomic_DNA"/>
</dbReference>
<dbReference type="AlphaFoldDB" id="A0A060UTZ0"/>
<evidence type="ECO:0000256" key="1">
    <source>
        <dbReference type="SAM" id="Phobius"/>
    </source>
</evidence>
<name>A0A060UTZ0_9PROT</name>
<organism evidence="3">
    <name type="scientific">Acidithiobacillus ferrivorans</name>
    <dbReference type="NCBI Taxonomy" id="160808"/>
    <lineage>
        <taxon>Bacteria</taxon>
        <taxon>Pseudomonadati</taxon>
        <taxon>Pseudomonadota</taxon>
        <taxon>Acidithiobacillia</taxon>
        <taxon>Acidithiobacillales</taxon>
        <taxon>Acidithiobacillaceae</taxon>
        <taxon>Acidithiobacillus</taxon>
    </lineage>
</organism>
<feature type="transmembrane region" description="Helical" evidence="1">
    <location>
        <begin position="33"/>
        <end position="54"/>
    </location>
</feature>
<evidence type="ECO:0000313" key="4">
    <source>
        <dbReference type="EMBL" id="SMH64806.1"/>
    </source>
</evidence>
<reference evidence="3" key="1">
    <citation type="submission" date="2014-03" db="EMBL/GenBank/DDBJ databases">
        <authorList>
            <person name="Genoscope - CEA"/>
        </authorList>
    </citation>
    <scope>NUCLEOTIDE SEQUENCE [LARGE SCALE GENOMIC DNA]</scope>
    <source>
        <strain evidence="3">CF27</strain>
    </source>
</reference>
<accession>A0A060UTZ0</accession>
<keyword evidence="1" id="KW-0472">Membrane</keyword>
<gene>
    <name evidence="4" type="ORF">AFERRI_10840</name>
    <name evidence="3" type="ORF">AFERRI_80016</name>
</gene>
<reference evidence="4 5" key="3">
    <citation type="submission" date="2017-03" db="EMBL/GenBank/DDBJ databases">
        <authorList>
            <person name="Regsiter A."/>
            <person name="William W."/>
        </authorList>
    </citation>
    <scope>NUCLEOTIDE SEQUENCE [LARGE SCALE GENOMIC DNA]</scope>
    <source>
        <strain evidence="4">PRJEB5721</strain>
    </source>
</reference>
<keyword evidence="1" id="KW-0812">Transmembrane</keyword>
<feature type="chain" id="PRO_5001587990" evidence="2">
    <location>
        <begin position="24"/>
        <end position="66"/>
    </location>
</feature>
<keyword evidence="2" id="KW-0732">Signal</keyword>
<dbReference type="Proteomes" id="UP000193925">
    <property type="component" value="Chromosome AFERRI"/>
</dbReference>
<feature type="signal peptide" evidence="2">
    <location>
        <begin position="1"/>
        <end position="23"/>
    </location>
</feature>
<evidence type="ECO:0000256" key="2">
    <source>
        <dbReference type="SAM" id="SignalP"/>
    </source>
</evidence>
<dbReference type="EMBL" id="CCCS020000078">
    <property type="protein sequence ID" value="CDQ12067.1"/>
    <property type="molecule type" value="Genomic_DNA"/>
</dbReference>
<evidence type="ECO:0000313" key="3">
    <source>
        <dbReference type="EMBL" id="CDQ12067.1"/>
    </source>
</evidence>